<gene>
    <name evidence="2" type="ORF">ACJIZ3_005410</name>
</gene>
<name>A0ABD3S520_9LAMI</name>
<sequence>MSLLEVENVHFNSIHISEEDFLIREIVLLNHVGNAQNDAFDISNIDQAGFEDPISLIIHHISNQILSFNVHSKTMVLLEKLTHYRWDAKVLHSDNELAASLATVKRLPKAISMLKPKFKALSLLINTIYGLNLQHELLDDKAIDAINSKICIATYWIFRSILECSSKISDLKNSKLEQVHVLSLHLNYILVN</sequence>
<dbReference type="Proteomes" id="UP001634393">
    <property type="component" value="Unassembled WGS sequence"/>
</dbReference>
<dbReference type="PANTHER" id="PTHR33232:SF11">
    <property type="entry name" value="PROTEIN SIEVE ELEMENT OCCLUSION C"/>
    <property type="match status" value="1"/>
</dbReference>
<proteinExistence type="predicted"/>
<dbReference type="EMBL" id="JBJXBP010000007">
    <property type="protein sequence ID" value="KAL3819505.1"/>
    <property type="molecule type" value="Genomic_DNA"/>
</dbReference>
<dbReference type="PANTHER" id="PTHR33232">
    <property type="entry name" value="PROTEIN SIEVE ELEMENT OCCLUSION B-LIKE"/>
    <property type="match status" value="1"/>
</dbReference>
<evidence type="ECO:0000313" key="3">
    <source>
        <dbReference type="Proteomes" id="UP001634393"/>
    </source>
</evidence>
<keyword evidence="3" id="KW-1185">Reference proteome</keyword>
<evidence type="ECO:0000313" key="2">
    <source>
        <dbReference type="EMBL" id="KAL3819505.1"/>
    </source>
</evidence>
<feature type="domain" description="Sieve element occlusion N-terminal" evidence="1">
    <location>
        <begin position="46"/>
        <end position="91"/>
    </location>
</feature>
<dbReference type="Pfam" id="PF14576">
    <property type="entry name" value="SEO_N"/>
    <property type="match status" value="2"/>
</dbReference>
<comment type="caution">
    <text evidence="2">The sequence shown here is derived from an EMBL/GenBank/DDBJ whole genome shotgun (WGS) entry which is preliminary data.</text>
</comment>
<feature type="domain" description="Sieve element occlusion N-terminal" evidence="1">
    <location>
        <begin position="92"/>
        <end position="178"/>
    </location>
</feature>
<dbReference type="InterPro" id="IPR039299">
    <property type="entry name" value="SEOA"/>
</dbReference>
<evidence type="ECO:0000259" key="1">
    <source>
        <dbReference type="Pfam" id="PF14576"/>
    </source>
</evidence>
<accession>A0ABD3S520</accession>
<dbReference type="InterPro" id="IPR027942">
    <property type="entry name" value="SEO_N"/>
</dbReference>
<organism evidence="2 3">
    <name type="scientific">Penstemon smallii</name>
    <dbReference type="NCBI Taxonomy" id="265156"/>
    <lineage>
        <taxon>Eukaryota</taxon>
        <taxon>Viridiplantae</taxon>
        <taxon>Streptophyta</taxon>
        <taxon>Embryophyta</taxon>
        <taxon>Tracheophyta</taxon>
        <taxon>Spermatophyta</taxon>
        <taxon>Magnoliopsida</taxon>
        <taxon>eudicotyledons</taxon>
        <taxon>Gunneridae</taxon>
        <taxon>Pentapetalae</taxon>
        <taxon>asterids</taxon>
        <taxon>lamiids</taxon>
        <taxon>Lamiales</taxon>
        <taxon>Plantaginaceae</taxon>
        <taxon>Cheloneae</taxon>
        <taxon>Penstemon</taxon>
    </lineage>
</organism>
<reference evidence="2 3" key="1">
    <citation type="submission" date="2024-12" db="EMBL/GenBank/DDBJ databases">
        <title>The unique morphological basis and parallel evolutionary history of personate flowers in Penstemon.</title>
        <authorList>
            <person name="Depatie T.H."/>
            <person name="Wessinger C.A."/>
        </authorList>
    </citation>
    <scope>NUCLEOTIDE SEQUENCE [LARGE SCALE GENOMIC DNA]</scope>
    <source>
        <strain evidence="2">WTNN_2</strain>
        <tissue evidence="2">Leaf</tissue>
    </source>
</reference>
<protein>
    <recommendedName>
        <fullName evidence="1">Sieve element occlusion N-terminal domain-containing protein</fullName>
    </recommendedName>
</protein>
<dbReference type="AlphaFoldDB" id="A0ABD3S520"/>